<proteinExistence type="predicted"/>
<evidence type="ECO:0000313" key="1">
    <source>
        <dbReference type="EMBL" id="PON45859.1"/>
    </source>
</evidence>
<reference evidence="2" key="1">
    <citation type="submission" date="2016-06" db="EMBL/GenBank/DDBJ databases">
        <title>Parallel loss of symbiosis genes in relatives of nitrogen-fixing non-legume Parasponia.</title>
        <authorList>
            <person name="Van Velzen R."/>
            <person name="Holmer R."/>
            <person name="Bu F."/>
            <person name="Rutten L."/>
            <person name="Van Zeijl A."/>
            <person name="Liu W."/>
            <person name="Santuari L."/>
            <person name="Cao Q."/>
            <person name="Sharma T."/>
            <person name="Shen D."/>
            <person name="Roswanjaya Y."/>
            <person name="Wardhani T."/>
            <person name="Kalhor M.S."/>
            <person name="Jansen J."/>
            <person name="Van den Hoogen J."/>
            <person name="Gungor B."/>
            <person name="Hartog M."/>
            <person name="Hontelez J."/>
            <person name="Verver J."/>
            <person name="Yang W.-C."/>
            <person name="Schijlen E."/>
            <person name="Repin R."/>
            <person name="Schilthuizen M."/>
            <person name="Schranz E."/>
            <person name="Heidstra R."/>
            <person name="Miyata K."/>
            <person name="Fedorova E."/>
            <person name="Kohlen W."/>
            <person name="Bisseling T."/>
            <person name="Smit S."/>
            <person name="Geurts R."/>
        </authorList>
    </citation>
    <scope>NUCLEOTIDE SEQUENCE [LARGE SCALE GENOMIC DNA]</scope>
    <source>
        <strain evidence="2">cv. RG33-2</strain>
    </source>
</reference>
<keyword evidence="2" id="KW-1185">Reference proteome</keyword>
<evidence type="ECO:0000313" key="2">
    <source>
        <dbReference type="Proteomes" id="UP000237000"/>
    </source>
</evidence>
<gene>
    <name evidence="1" type="ORF">TorRG33x02_327730</name>
</gene>
<organism evidence="1 2">
    <name type="scientific">Trema orientale</name>
    <name type="common">Charcoal tree</name>
    <name type="synonym">Celtis orientalis</name>
    <dbReference type="NCBI Taxonomy" id="63057"/>
    <lineage>
        <taxon>Eukaryota</taxon>
        <taxon>Viridiplantae</taxon>
        <taxon>Streptophyta</taxon>
        <taxon>Embryophyta</taxon>
        <taxon>Tracheophyta</taxon>
        <taxon>Spermatophyta</taxon>
        <taxon>Magnoliopsida</taxon>
        <taxon>eudicotyledons</taxon>
        <taxon>Gunneridae</taxon>
        <taxon>Pentapetalae</taxon>
        <taxon>rosids</taxon>
        <taxon>fabids</taxon>
        <taxon>Rosales</taxon>
        <taxon>Cannabaceae</taxon>
        <taxon>Trema</taxon>
    </lineage>
</organism>
<dbReference type="AlphaFoldDB" id="A0A2P5BAP5"/>
<protein>
    <submittedName>
        <fullName evidence="1">Uncharacterized protein</fullName>
    </submittedName>
</protein>
<dbReference type="EMBL" id="JXTC01000565">
    <property type="protein sequence ID" value="PON45859.1"/>
    <property type="molecule type" value="Genomic_DNA"/>
</dbReference>
<name>A0A2P5BAP5_TREOI</name>
<sequence length="59" mass="6749">MEASGDHSLVLTRDSRERWNTRRSRRRIDDGACSTRECALHAPRRDVSIWSGFSSCQIG</sequence>
<dbReference type="Proteomes" id="UP000237000">
    <property type="component" value="Unassembled WGS sequence"/>
</dbReference>
<comment type="caution">
    <text evidence="1">The sequence shown here is derived from an EMBL/GenBank/DDBJ whole genome shotgun (WGS) entry which is preliminary data.</text>
</comment>
<dbReference type="InParanoid" id="A0A2P5BAP5"/>
<accession>A0A2P5BAP5</accession>